<accession>A0A284VIX8</accession>
<dbReference type="OrthoDB" id="112532at2157"/>
<dbReference type="EMBL" id="FZMP01000014">
    <property type="protein sequence ID" value="SNQ59236.1"/>
    <property type="molecule type" value="Genomic_DNA"/>
</dbReference>
<name>A0A284VIX8_9EURY</name>
<evidence type="ECO:0000313" key="2">
    <source>
        <dbReference type="Proteomes" id="UP000218615"/>
    </source>
</evidence>
<keyword evidence="2" id="KW-1185">Reference proteome</keyword>
<evidence type="ECO:0000313" key="1">
    <source>
        <dbReference type="EMBL" id="SNQ59236.1"/>
    </source>
</evidence>
<dbReference type="SUPFAM" id="SSF54786">
    <property type="entry name" value="YcfA/nrd intein domain"/>
    <property type="match status" value="1"/>
</dbReference>
<gene>
    <name evidence="1" type="ORF">MNV_1100013</name>
</gene>
<proteinExistence type="predicted"/>
<sequence>MNKNAVYEELKKNPKNIHFNRLCSAAELFGFRFRGGKGSHRIYAREGIREALNFQNVGGWAKPYQVRQLLKIIDKYNLLKEEDDA</sequence>
<dbReference type="Proteomes" id="UP000218615">
    <property type="component" value="Unassembled WGS sequence"/>
</dbReference>
<dbReference type="STRING" id="1392998.ANME2D_02728"/>
<reference evidence="2" key="1">
    <citation type="submission" date="2017-06" db="EMBL/GenBank/DDBJ databases">
        <authorList>
            <person name="Cremers G."/>
        </authorList>
    </citation>
    <scope>NUCLEOTIDE SEQUENCE [LARGE SCALE GENOMIC DNA]</scope>
</reference>
<protein>
    <submittedName>
        <fullName evidence="1">YcfA family protein</fullName>
    </submittedName>
</protein>
<dbReference type="AlphaFoldDB" id="A0A284VIX8"/>
<organism evidence="1 2">
    <name type="scientific">Candidatus Methanoperedens nitratireducens</name>
    <dbReference type="NCBI Taxonomy" id="1392998"/>
    <lineage>
        <taxon>Archaea</taxon>
        <taxon>Methanobacteriati</taxon>
        <taxon>Methanobacteriota</taxon>
        <taxon>Stenosarchaea group</taxon>
        <taxon>Methanomicrobia</taxon>
        <taxon>Methanosarcinales</taxon>
        <taxon>ANME-2 cluster</taxon>
        <taxon>Candidatus Methanoperedentaceae</taxon>
        <taxon>Candidatus Methanoperedens</taxon>
    </lineage>
</organism>
<dbReference type="RefSeq" id="WP_096203644.1">
    <property type="nucleotide sequence ID" value="NZ_FZMP01000014.1"/>
</dbReference>